<evidence type="ECO:0000313" key="1">
    <source>
        <dbReference type="EMBL" id="OGL67072.1"/>
    </source>
</evidence>
<accession>A0A1F7TM68</accession>
<dbReference type="EMBL" id="MGDT01000004">
    <property type="protein sequence ID" value="OGL67072.1"/>
    <property type="molecule type" value="Genomic_DNA"/>
</dbReference>
<protein>
    <recommendedName>
        <fullName evidence="3">3D domain-containing protein</fullName>
    </recommendedName>
</protein>
<proteinExistence type="predicted"/>
<evidence type="ECO:0008006" key="3">
    <source>
        <dbReference type="Google" id="ProtNLM"/>
    </source>
</evidence>
<gene>
    <name evidence="1" type="ORF">A2856_00875</name>
</gene>
<evidence type="ECO:0000313" key="2">
    <source>
        <dbReference type="Proteomes" id="UP000177885"/>
    </source>
</evidence>
<comment type="caution">
    <text evidence="1">The sequence shown here is derived from an EMBL/GenBank/DDBJ whole genome shotgun (WGS) entry which is preliminary data.</text>
</comment>
<dbReference type="AlphaFoldDB" id="A0A1F7TM68"/>
<dbReference type="Proteomes" id="UP000177885">
    <property type="component" value="Unassembled WGS sequence"/>
</dbReference>
<sequence length="104" mass="11947">MPPTPKPDWKWQVRVPITAYNSDPWQTDDTPFITASGTHVRDGIVAANFLPIGTKVRIPALFGDKEFVVEDRMNARYAQAMDIWMEDRQAARQFGRKHALVEVY</sequence>
<organism evidence="1 2">
    <name type="scientific">Candidatus Uhrbacteria bacterium RIFCSPHIGHO2_01_FULL_63_20</name>
    <dbReference type="NCBI Taxonomy" id="1802385"/>
    <lineage>
        <taxon>Bacteria</taxon>
        <taxon>Candidatus Uhriibacteriota</taxon>
    </lineage>
</organism>
<reference evidence="1 2" key="1">
    <citation type="journal article" date="2016" name="Nat. Commun.">
        <title>Thousands of microbial genomes shed light on interconnected biogeochemical processes in an aquifer system.</title>
        <authorList>
            <person name="Anantharaman K."/>
            <person name="Brown C.T."/>
            <person name="Hug L.A."/>
            <person name="Sharon I."/>
            <person name="Castelle C.J."/>
            <person name="Probst A.J."/>
            <person name="Thomas B.C."/>
            <person name="Singh A."/>
            <person name="Wilkins M.J."/>
            <person name="Karaoz U."/>
            <person name="Brodie E.L."/>
            <person name="Williams K.H."/>
            <person name="Hubbard S.S."/>
            <person name="Banfield J.F."/>
        </authorList>
    </citation>
    <scope>NUCLEOTIDE SEQUENCE [LARGE SCALE GENOMIC DNA]</scope>
</reference>
<name>A0A1F7TM68_9BACT</name>
<dbReference type="STRING" id="1802385.A2856_00875"/>
<dbReference type="CDD" id="cd22784">
    <property type="entry name" value="DPBB_MltA_YuiC-like"/>
    <property type="match status" value="1"/>
</dbReference>